<protein>
    <recommendedName>
        <fullName evidence="6">DEAD/DEAH-box helicase domain-containing protein</fullName>
    </recommendedName>
</protein>
<accession>A0AAV0JQ72</accession>
<keyword evidence="4" id="KW-0067">ATP-binding</keyword>
<name>A0AAV0JQ72_9ROSI</name>
<dbReference type="Pfam" id="PF00270">
    <property type="entry name" value="DEAD"/>
    <property type="match status" value="1"/>
</dbReference>
<keyword evidence="8" id="KW-1185">Reference proteome</keyword>
<proteinExistence type="predicted"/>
<evidence type="ECO:0000256" key="5">
    <source>
        <dbReference type="SAM" id="MobiDB-lite"/>
    </source>
</evidence>
<keyword evidence="2" id="KW-0378">Hydrolase</keyword>
<feature type="compositionally biased region" description="Low complexity" evidence="5">
    <location>
        <begin position="25"/>
        <end position="38"/>
    </location>
</feature>
<keyword evidence="3" id="KW-0347">Helicase</keyword>
<organism evidence="7 8">
    <name type="scientific">Linum tenue</name>
    <dbReference type="NCBI Taxonomy" id="586396"/>
    <lineage>
        <taxon>Eukaryota</taxon>
        <taxon>Viridiplantae</taxon>
        <taxon>Streptophyta</taxon>
        <taxon>Embryophyta</taxon>
        <taxon>Tracheophyta</taxon>
        <taxon>Spermatophyta</taxon>
        <taxon>Magnoliopsida</taxon>
        <taxon>eudicotyledons</taxon>
        <taxon>Gunneridae</taxon>
        <taxon>Pentapetalae</taxon>
        <taxon>rosids</taxon>
        <taxon>fabids</taxon>
        <taxon>Malpighiales</taxon>
        <taxon>Linaceae</taxon>
        <taxon>Linum</taxon>
    </lineage>
</organism>
<evidence type="ECO:0000256" key="1">
    <source>
        <dbReference type="ARBA" id="ARBA00022741"/>
    </source>
</evidence>
<feature type="compositionally biased region" description="Basic residues" evidence="5">
    <location>
        <begin position="10"/>
        <end position="19"/>
    </location>
</feature>
<keyword evidence="1" id="KW-0547">Nucleotide-binding</keyword>
<feature type="compositionally biased region" description="Basic and acidic residues" evidence="5">
    <location>
        <begin position="65"/>
        <end position="89"/>
    </location>
</feature>
<dbReference type="SUPFAM" id="SSF52540">
    <property type="entry name" value="P-loop containing nucleoside triphosphate hydrolases"/>
    <property type="match status" value="1"/>
</dbReference>
<evidence type="ECO:0000256" key="2">
    <source>
        <dbReference type="ARBA" id="ARBA00022801"/>
    </source>
</evidence>
<dbReference type="GO" id="GO:0016787">
    <property type="term" value="F:hydrolase activity"/>
    <property type="evidence" value="ECO:0007669"/>
    <property type="project" value="UniProtKB-KW"/>
</dbReference>
<evidence type="ECO:0000256" key="3">
    <source>
        <dbReference type="ARBA" id="ARBA00022806"/>
    </source>
</evidence>
<dbReference type="InterPro" id="IPR011545">
    <property type="entry name" value="DEAD/DEAH_box_helicase_dom"/>
</dbReference>
<evidence type="ECO:0000313" key="7">
    <source>
        <dbReference type="EMBL" id="CAI0410756.1"/>
    </source>
</evidence>
<dbReference type="GO" id="GO:0004386">
    <property type="term" value="F:helicase activity"/>
    <property type="evidence" value="ECO:0007669"/>
    <property type="project" value="UniProtKB-KW"/>
</dbReference>
<gene>
    <name evidence="7" type="ORF">LITE_LOCUS14880</name>
</gene>
<dbReference type="Gene3D" id="3.40.50.300">
    <property type="entry name" value="P-loop containing nucleotide triphosphate hydrolases"/>
    <property type="match status" value="1"/>
</dbReference>
<dbReference type="PANTHER" id="PTHR47960">
    <property type="entry name" value="DEAD-BOX ATP-DEPENDENT RNA HELICASE 50"/>
    <property type="match status" value="1"/>
</dbReference>
<feature type="domain" description="DEAD/DEAH-box helicase" evidence="6">
    <location>
        <begin position="229"/>
        <end position="341"/>
    </location>
</feature>
<dbReference type="GO" id="GO:0003676">
    <property type="term" value="F:nucleic acid binding"/>
    <property type="evidence" value="ECO:0007669"/>
    <property type="project" value="InterPro"/>
</dbReference>
<feature type="region of interest" description="Disordered" evidence="5">
    <location>
        <begin position="1"/>
        <end position="119"/>
    </location>
</feature>
<feature type="compositionally biased region" description="Basic residues" evidence="5">
    <location>
        <begin position="39"/>
        <end position="50"/>
    </location>
</feature>
<reference evidence="7" key="1">
    <citation type="submission" date="2022-08" db="EMBL/GenBank/DDBJ databases">
        <authorList>
            <person name="Gutierrez-Valencia J."/>
        </authorList>
    </citation>
    <scope>NUCLEOTIDE SEQUENCE</scope>
</reference>
<evidence type="ECO:0000259" key="6">
    <source>
        <dbReference type="Pfam" id="PF00270"/>
    </source>
</evidence>
<dbReference type="EMBL" id="CAMGYJ010000005">
    <property type="protein sequence ID" value="CAI0410756.1"/>
    <property type="molecule type" value="Genomic_DNA"/>
</dbReference>
<dbReference type="AlphaFoldDB" id="A0AAV0JQ72"/>
<dbReference type="InterPro" id="IPR027417">
    <property type="entry name" value="P-loop_NTPase"/>
</dbReference>
<evidence type="ECO:0000313" key="8">
    <source>
        <dbReference type="Proteomes" id="UP001154282"/>
    </source>
</evidence>
<comment type="caution">
    <text evidence="7">The sequence shown here is derived from an EMBL/GenBank/DDBJ whole genome shotgun (WGS) entry which is preliminary data.</text>
</comment>
<dbReference type="Proteomes" id="UP001154282">
    <property type="component" value="Unassembled WGS sequence"/>
</dbReference>
<evidence type="ECO:0000256" key="4">
    <source>
        <dbReference type="ARBA" id="ARBA00022840"/>
    </source>
</evidence>
<dbReference type="GO" id="GO:0005524">
    <property type="term" value="F:ATP binding"/>
    <property type="evidence" value="ECO:0007669"/>
    <property type="project" value="UniProtKB-KW"/>
</dbReference>
<feature type="compositionally biased region" description="Basic and acidic residues" evidence="5">
    <location>
        <begin position="101"/>
        <end position="118"/>
    </location>
</feature>
<sequence length="405" mass="44201">MAKGDDAVARKKNKSRRKKMNSDTSSSAVSVRVASIIAAKKRRLSGKRRQCQGMCFSLPTPDDPFNDRSGKTDFSKKDSKKTQVKEKKAVKQKSALSNGESRGKSEGKLGFPEKRALNNDESTTIHLEKHASKSNHQRQAGGNSGCPSKFLLLCLNAIESALRLEGLYGKEEDKPLFVDPWGVEFLKCYAGGKDIMETSGSSCTIEQMAWMVSIAADSITRKEKEGLSFTGPFLLFLVSSQEKAIQVRSVCKPLKPLGIHTVSLHPGASLEHQMNGLKSCEPEFLVSTPERLLELVSLKAINISDVSFLVVDELEPLSKDGSLDALNSIRQSISGSSRVVVFGNHNSSPAIQKLLPGPVSRLSLDQSVRHQSAHIGQKINVCPSAPEKILKMLDSRRHATFCAPS</sequence>